<dbReference type="Pfam" id="PF04439">
    <property type="entry name" value="Adenyl_transf"/>
    <property type="match status" value="1"/>
</dbReference>
<dbReference type="EMBL" id="WSLF01000014">
    <property type="protein sequence ID" value="KAE9630645.1"/>
    <property type="molecule type" value="Genomic_DNA"/>
</dbReference>
<proteinExistence type="predicted"/>
<dbReference type="Gene3D" id="1.20.120.330">
    <property type="entry name" value="Nucleotidyltransferases domain 2"/>
    <property type="match status" value="1"/>
</dbReference>
<dbReference type="InterPro" id="IPR007530">
    <property type="entry name" value="Aminoglycoside_adenylylTfrase"/>
</dbReference>
<name>A0A7C8LDB0_9FIRM</name>
<dbReference type="AlphaFoldDB" id="A0A7C8LDB0"/>
<comment type="caution">
    <text evidence="1">The sequence shown here is derived from an EMBL/GenBank/DDBJ whole genome shotgun (WGS) entry which is preliminary data.</text>
</comment>
<dbReference type="Proteomes" id="UP000483018">
    <property type="component" value="Unassembled WGS sequence"/>
</dbReference>
<accession>A0A7C8LDB0</accession>
<evidence type="ECO:0000313" key="1">
    <source>
        <dbReference type="EMBL" id="KAE9630645.1"/>
    </source>
</evidence>
<keyword evidence="2" id="KW-1185">Reference proteome</keyword>
<dbReference type="OrthoDB" id="9776406at2"/>
<gene>
    <name evidence="1" type="ORF">GND95_12030</name>
</gene>
<organism evidence="1 2">
    <name type="scientific">Defluviitalea raffinosedens</name>
    <dbReference type="NCBI Taxonomy" id="1450156"/>
    <lineage>
        <taxon>Bacteria</taxon>
        <taxon>Bacillati</taxon>
        <taxon>Bacillota</taxon>
        <taxon>Clostridia</taxon>
        <taxon>Lachnospirales</taxon>
        <taxon>Defluviitaleaceae</taxon>
        <taxon>Defluviitalea</taxon>
    </lineage>
</organism>
<protein>
    <submittedName>
        <fullName evidence="1">Uncharacterized protein</fullName>
    </submittedName>
</protein>
<sequence length="45" mass="5665">MCNLFHTLALTVATHFDFTYRQEEEDGIREYIRMVKYRIRRVRRE</sequence>
<evidence type="ECO:0000313" key="2">
    <source>
        <dbReference type="Proteomes" id="UP000483018"/>
    </source>
</evidence>
<reference evidence="1 2" key="1">
    <citation type="submission" date="2019-12" db="EMBL/GenBank/DDBJ databases">
        <title>Defluviitalea raffinosedens, isolated from a biogas fermenter, genome sequencing and characterization.</title>
        <authorList>
            <person name="Rettenmaier R."/>
            <person name="Schneider M."/>
            <person name="Neuhaus K."/>
            <person name="Liebl W."/>
            <person name="Zverlov V."/>
        </authorList>
    </citation>
    <scope>NUCLEOTIDE SEQUENCE [LARGE SCALE GENOMIC DNA]</scope>
    <source>
        <strain evidence="1 2">249c-K6</strain>
    </source>
</reference>